<keyword evidence="5 7" id="KW-0067">ATP-binding</keyword>
<dbReference type="Gene3D" id="1.10.260.40">
    <property type="entry name" value="lambda repressor-like DNA-binding domains"/>
    <property type="match status" value="1"/>
</dbReference>
<keyword evidence="7" id="KW-0460">Magnesium</keyword>
<dbReference type="InterPro" id="IPR027417">
    <property type="entry name" value="P-loop_NTPase"/>
</dbReference>
<name>A0A6L8W555_9PROT</name>
<evidence type="ECO:0000313" key="10">
    <source>
        <dbReference type="Proteomes" id="UP000476030"/>
    </source>
</evidence>
<dbReference type="UniPathway" id="UPA00053">
    <property type="reaction ID" value="UER00088"/>
</dbReference>
<keyword evidence="2 7" id="KW-0808">Transferase</keyword>
<dbReference type="GO" id="GO:0004765">
    <property type="term" value="F:shikimate kinase activity"/>
    <property type="evidence" value="ECO:0007669"/>
    <property type="project" value="UniProtKB-UniRule"/>
</dbReference>
<dbReference type="AlphaFoldDB" id="A0A6L8W555"/>
<dbReference type="PANTHER" id="PTHR21087:SF16">
    <property type="entry name" value="SHIKIMATE KINASE 1, CHLOROPLASTIC"/>
    <property type="match status" value="1"/>
</dbReference>
<organism evidence="9 10">
    <name type="scientific">Sneathiella litorea</name>
    <dbReference type="NCBI Taxonomy" id="2606216"/>
    <lineage>
        <taxon>Bacteria</taxon>
        <taxon>Pseudomonadati</taxon>
        <taxon>Pseudomonadota</taxon>
        <taxon>Alphaproteobacteria</taxon>
        <taxon>Sneathiellales</taxon>
        <taxon>Sneathiellaceae</taxon>
        <taxon>Sneathiella</taxon>
    </lineage>
</organism>
<feature type="binding site" evidence="7">
    <location>
        <position position="206"/>
    </location>
    <ligand>
        <name>substrate</name>
    </ligand>
</feature>
<evidence type="ECO:0000256" key="1">
    <source>
        <dbReference type="ARBA" id="ARBA00022605"/>
    </source>
</evidence>
<dbReference type="GO" id="GO:0008652">
    <property type="term" value="P:amino acid biosynthetic process"/>
    <property type="evidence" value="ECO:0007669"/>
    <property type="project" value="UniProtKB-KW"/>
</dbReference>
<dbReference type="GO" id="GO:0009073">
    <property type="term" value="P:aromatic amino acid family biosynthetic process"/>
    <property type="evidence" value="ECO:0007669"/>
    <property type="project" value="UniProtKB-KW"/>
</dbReference>
<dbReference type="InterPro" id="IPR031322">
    <property type="entry name" value="Shikimate/glucono_kinase"/>
</dbReference>
<feature type="domain" description="HTH cro/C1-type" evidence="8">
    <location>
        <begin position="27"/>
        <end position="81"/>
    </location>
</feature>
<dbReference type="EC" id="2.7.1.71" evidence="7"/>
<feature type="binding site" evidence="7">
    <location>
        <position position="264"/>
    </location>
    <ligand>
        <name>substrate</name>
    </ligand>
</feature>
<dbReference type="GO" id="GO:0000287">
    <property type="term" value="F:magnesium ion binding"/>
    <property type="evidence" value="ECO:0007669"/>
    <property type="project" value="UniProtKB-UniRule"/>
</dbReference>
<comment type="caution">
    <text evidence="9">The sequence shown here is derived from an EMBL/GenBank/DDBJ whole genome shotgun (WGS) entry which is preliminary data.</text>
</comment>
<comment type="subunit">
    <text evidence="7">Monomer.</text>
</comment>
<keyword evidence="10" id="KW-1185">Reference proteome</keyword>
<keyword evidence="6 7" id="KW-0057">Aromatic amino acid biosynthesis</keyword>
<dbReference type="Pfam" id="PF01202">
    <property type="entry name" value="SKI"/>
    <property type="match status" value="1"/>
</dbReference>
<dbReference type="SMART" id="SM00530">
    <property type="entry name" value="HTH_XRE"/>
    <property type="match status" value="1"/>
</dbReference>
<keyword evidence="7" id="KW-0963">Cytoplasm</keyword>
<gene>
    <name evidence="7" type="primary">aroK</name>
    <name evidence="9" type="ORF">GQE98_06160</name>
</gene>
<protein>
    <recommendedName>
        <fullName evidence="7">Shikimate kinase</fullName>
        <shortName evidence="7">SK</shortName>
        <ecNumber evidence="7">2.7.1.71</ecNumber>
    </recommendedName>
</protein>
<dbReference type="Proteomes" id="UP000476030">
    <property type="component" value="Unassembled WGS sequence"/>
</dbReference>
<reference evidence="9 10" key="1">
    <citation type="submission" date="2019-12" db="EMBL/GenBank/DDBJ databases">
        <title>Snethiella sp. nov. sp. isolated from sea sand.</title>
        <authorList>
            <person name="Kim J."/>
            <person name="Jeong S.E."/>
            <person name="Jung H.S."/>
            <person name="Jeon C.O."/>
        </authorList>
    </citation>
    <scope>NUCLEOTIDE SEQUENCE [LARGE SCALE GENOMIC DNA]</scope>
    <source>
        <strain evidence="9 10">DP05</strain>
    </source>
</reference>
<evidence type="ECO:0000256" key="6">
    <source>
        <dbReference type="ARBA" id="ARBA00023141"/>
    </source>
</evidence>
<comment type="catalytic activity">
    <reaction evidence="7">
        <text>shikimate + ATP = 3-phosphoshikimate + ADP + H(+)</text>
        <dbReference type="Rhea" id="RHEA:13121"/>
        <dbReference type="ChEBI" id="CHEBI:15378"/>
        <dbReference type="ChEBI" id="CHEBI:30616"/>
        <dbReference type="ChEBI" id="CHEBI:36208"/>
        <dbReference type="ChEBI" id="CHEBI:145989"/>
        <dbReference type="ChEBI" id="CHEBI:456216"/>
        <dbReference type="EC" id="2.7.1.71"/>
    </reaction>
</comment>
<dbReference type="Gene3D" id="3.40.50.300">
    <property type="entry name" value="P-loop containing nucleotide triphosphate hydrolases"/>
    <property type="match status" value="1"/>
</dbReference>
<comment type="cofactor">
    <cofactor evidence="7">
        <name>Mg(2+)</name>
        <dbReference type="ChEBI" id="CHEBI:18420"/>
    </cofactor>
    <text evidence="7">Binds 1 Mg(2+) ion per subunit.</text>
</comment>
<evidence type="ECO:0000313" key="9">
    <source>
        <dbReference type="EMBL" id="MZR30218.1"/>
    </source>
</evidence>
<evidence type="ECO:0000256" key="2">
    <source>
        <dbReference type="ARBA" id="ARBA00022679"/>
    </source>
</evidence>
<comment type="similarity">
    <text evidence="7">Belongs to the shikimate kinase family.</text>
</comment>
<dbReference type="InterPro" id="IPR001387">
    <property type="entry name" value="Cro/C1-type_HTH"/>
</dbReference>
<comment type="pathway">
    <text evidence="7">Metabolic intermediate biosynthesis; chorismate biosynthesis; chorismate from D-erythrose 4-phosphate and phosphoenolpyruvate: step 5/7.</text>
</comment>
<proteinExistence type="inferred from homology"/>
<comment type="caution">
    <text evidence="7">Lacks conserved residue(s) required for the propagation of feature annotation.</text>
</comment>
<evidence type="ECO:0000256" key="5">
    <source>
        <dbReference type="ARBA" id="ARBA00022840"/>
    </source>
</evidence>
<sequence length="302" mass="33357">MSKATFDDGRREDDEAKYFLFALGANVRALRSQRGMTRKILAHDSGVSERYLAKLEAGEGNASVQILRQIAAAMDTTLVELVSSGDELSPEMQDLYRLGRRLPPDQLGAAISVIKERLIKPDEAAKGRRISLVGLRGAGKSTLGPLLAERLGFQFVELNEVIEKEYGASLGEIFSLAGQPSFRRWERRCFTDIVTKQDEVVIATGGSIVVDEKTLSLLLGRTHAIWLQAKPEEHMARVVAQGDMRPIANSREAMSDLRQILAARTPLYRRANASCDTSGKKVKESLRDLELIASSLLSEDMQ</sequence>
<dbReference type="SUPFAM" id="SSF52540">
    <property type="entry name" value="P-loop containing nucleoside triphosphate hydrolases"/>
    <property type="match status" value="1"/>
</dbReference>
<comment type="function">
    <text evidence="7">Catalyzes the specific phosphorylation of the 3-hydroxyl group of shikimic acid using ATP as a cosubstrate.</text>
</comment>
<dbReference type="PROSITE" id="PS50943">
    <property type="entry name" value="HTH_CROC1"/>
    <property type="match status" value="1"/>
</dbReference>
<evidence type="ECO:0000259" key="8">
    <source>
        <dbReference type="PROSITE" id="PS50943"/>
    </source>
</evidence>
<dbReference type="InterPro" id="IPR010982">
    <property type="entry name" value="Lambda_DNA-bd_dom_sf"/>
</dbReference>
<dbReference type="PANTHER" id="PTHR21087">
    <property type="entry name" value="SHIKIMATE KINASE"/>
    <property type="match status" value="1"/>
</dbReference>
<evidence type="ECO:0000256" key="3">
    <source>
        <dbReference type="ARBA" id="ARBA00022741"/>
    </source>
</evidence>
<dbReference type="CDD" id="cd00464">
    <property type="entry name" value="SK"/>
    <property type="match status" value="1"/>
</dbReference>
<feature type="binding site" evidence="7">
    <location>
        <begin position="137"/>
        <end position="142"/>
    </location>
    <ligand>
        <name>ATP</name>
        <dbReference type="ChEBI" id="CHEBI:30616"/>
    </ligand>
</feature>
<keyword evidence="7" id="KW-0479">Metal-binding</keyword>
<evidence type="ECO:0000256" key="4">
    <source>
        <dbReference type="ARBA" id="ARBA00022777"/>
    </source>
</evidence>
<dbReference type="NCBIfam" id="NF006015">
    <property type="entry name" value="PRK08154.1"/>
    <property type="match status" value="1"/>
</dbReference>
<dbReference type="GO" id="GO:0009423">
    <property type="term" value="P:chorismate biosynthetic process"/>
    <property type="evidence" value="ECO:0007669"/>
    <property type="project" value="UniProtKB-UniRule"/>
</dbReference>
<feature type="binding site" evidence="7">
    <location>
        <position position="141"/>
    </location>
    <ligand>
        <name>Mg(2+)</name>
        <dbReference type="ChEBI" id="CHEBI:18420"/>
    </ligand>
</feature>
<dbReference type="Pfam" id="PF01381">
    <property type="entry name" value="HTH_3"/>
    <property type="match status" value="1"/>
</dbReference>
<dbReference type="GO" id="GO:0003677">
    <property type="term" value="F:DNA binding"/>
    <property type="evidence" value="ECO:0007669"/>
    <property type="project" value="InterPro"/>
</dbReference>
<dbReference type="InterPro" id="IPR000623">
    <property type="entry name" value="Shikimate_kinase/TSH1"/>
</dbReference>
<dbReference type="CDD" id="cd00093">
    <property type="entry name" value="HTH_XRE"/>
    <property type="match status" value="1"/>
</dbReference>
<dbReference type="HAMAP" id="MF_00109">
    <property type="entry name" value="Shikimate_kinase"/>
    <property type="match status" value="1"/>
</dbReference>
<feature type="binding site" evidence="7">
    <location>
        <position position="183"/>
    </location>
    <ligand>
        <name>substrate</name>
    </ligand>
</feature>
<keyword evidence="3 7" id="KW-0547">Nucleotide-binding</keyword>
<dbReference type="GO" id="GO:0005829">
    <property type="term" value="C:cytosol"/>
    <property type="evidence" value="ECO:0007669"/>
    <property type="project" value="TreeGrafter"/>
</dbReference>
<keyword evidence="4 7" id="KW-0418">Kinase</keyword>
<dbReference type="SUPFAM" id="SSF47413">
    <property type="entry name" value="lambda repressor-like DNA-binding domains"/>
    <property type="match status" value="1"/>
</dbReference>
<evidence type="ECO:0000256" key="7">
    <source>
        <dbReference type="HAMAP-Rule" id="MF_00109"/>
    </source>
</evidence>
<dbReference type="PRINTS" id="PR01100">
    <property type="entry name" value="SHIKIMTKNASE"/>
</dbReference>
<accession>A0A6L8W555</accession>
<dbReference type="GO" id="GO:0005524">
    <property type="term" value="F:ATP binding"/>
    <property type="evidence" value="ECO:0007669"/>
    <property type="project" value="UniProtKB-UniRule"/>
</dbReference>
<keyword evidence="1 7" id="KW-0028">Amino-acid biosynthesis</keyword>
<dbReference type="EMBL" id="WTUW01000001">
    <property type="protein sequence ID" value="MZR30218.1"/>
    <property type="molecule type" value="Genomic_DNA"/>
</dbReference>
<dbReference type="RefSeq" id="WP_161314734.1">
    <property type="nucleotide sequence ID" value="NZ_WTUW01000001.1"/>
</dbReference>
<feature type="binding site" evidence="7">
    <location>
        <position position="245"/>
    </location>
    <ligand>
        <name>ATP</name>
        <dbReference type="ChEBI" id="CHEBI:30616"/>
    </ligand>
</feature>
<comment type="subcellular location">
    <subcellularLocation>
        <location evidence="7">Cytoplasm</location>
    </subcellularLocation>
</comment>